<dbReference type="Gene3D" id="3.40.1390.10">
    <property type="entry name" value="MurE/MurF, N-terminal domain"/>
    <property type="match status" value="1"/>
</dbReference>
<evidence type="ECO:0000313" key="16">
    <source>
        <dbReference type="Proteomes" id="UP000664034"/>
    </source>
</evidence>
<dbReference type="Pfam" id="PF08245">
    <property type="entry name" value="Mur_ligase_M"/>
    <property type="match status" value="1"/>
</dbReference>
<evidence type="ECO:0000256" key="4">
    <source>
        <dbReference type="ARBA" id="ARBA00022741"/>
    </source>
</evidence>
<name>A0A939GMB9_9BACT</name>
<comment type="function">
    <text evidence="10 11">Involved in cell wall formation. Catalyzes the final step in the synthesis of UDP-N-acetylmuramoyl-pentapeptide, the precursor of murein.</text>
</comment>
<evidence type="ECO:0000256" key="5">
    <source>
        <dbReference type="ARBA" id="ARBA00022840"/>
    </source>
</evidence>
<evidence type="ECO:0000313" key="15">
    <source>
        <dbReference type="EMBL" id="MBO0940040.1"/>
    </source>
</evidence>
<sequence length="437" mass="47868">MLPQLYNAFLACQGISTDTRQITPGCLFVALRGDTFNGNEFALTALAEGARYALIDDPAVADQALAADRDRCLLVPDALTAMQDLARHHRRQFTFPVIGLTGSNGKTTTKELMAAVLARKYRVEATVGNLNNHIGVPLTLLRIDPANTQMAVIEMGANHQREIAMLSRICEPTHGLITNIGKAHLEGFGGVEGVRKGKGELFDYLAETGGTVFVNQQDATLRAMVAERQFREVIPYWTDGQYAIEQEAPVVIFEDATTDFAAKPRVVTHLPGLYNFANMAAALAVGAYFDVPQTEALQAVADYNPTNNRSQRITKGTNTVWLDAYNANPSSMAAAVQQFGQQKAKRRAVILGDMYELGDESEAEHAALGELVAAQHFDLVILSGHDMKYALPALPKAYYFPDKFSLHNWIADNPMQDTHILIKGSRGMKLETVVPFI</sequence>
<dbReference type="InterPro" id="IPR036565">
    <property type="entry name" value="Mur-like_cat_sf"/>
</dbReference>
<dbReference type="InterPro" id="IPR051046">
    <property type="entry name" value="MurCDEF_CellWall_CoF430Synth"/>
</dbReference>
<evidence type="ECO:0000256" key="7">
    <source>
        <dbReference type="ARBA" id="ARBA00022984"/>
    </source>
</evidence>
<feature type="domain" description="Mur ligase central" evidence="14">
    <location>
        <begin position="101"/>
        <end position="285"/>
    </location>
</feature>
<dbReference type="GO" id="GO:0071555">
    <property type="term" value="P:cell wall organization"/>
    <property type="evidence" value="ECO:0007669"/>
    <property type="project" value="UniProtKB-KW"/>
</dbReference>
<evidence type="ECO:0000256" key="8">
    <source>
        <dbReference type="ARBA" id="ARBA00023306"/>
    </source>
</evidence>
<reference evidence="15" key="1">
    <citation type="submission" date="2021-03" db="EMBL/GenBank/DDBJ databases">
        <title>Fibrella sp. HMF5335 genome sequencing and assembly.</title>
        <authorList>
            <person name="Kang H."/>
            <person name="Kim H."/>
            <person name="Bae S."/>
            <person name="Joh K."/>
        </authorList>
    </citation>
    <scope>NUCLEOTIDE SEQUENCE</scope>
    <source>
        <strain evidence="15">HMF5335</strain>
    </source>
</reference>
<keyword evidence="4 10" id="KW-0547">Nucleotide-binding</keyword>
<keyword evidence="6 10" id="KW-0133">Cell shape</keyword>
<dbReference type="Pfam" id="PF01225">
    <property type="entry name" value="Mur_ligase"/>
    <property type="match status" value="1"/>
</dbReference>
<comment type="catalytic activity">
    <reaction evidence="10 11">
        <text>D-alanyl-D-alanine + UDP-N-acetyl-alpha-D-muramoyl-L-alanyl-gamma-D-glutamyl-meso-2,6-diaminopimelate + ATP = UDP-N-acetyl-alpha-D-muramoyl-L-alanyl-gamma-D-glutamyl-meso-2,6-diaminopimeloyl-D-alanyl-D-alanine + ADP + phosphate + H(+)</text>
        <dbReference type="Rhea" id="RHEA:28374"/>
        <dbReference type="ChEBI" id="CHEBI:15378"/>
        <dbReference type="ChEBI" id="CHEBI:30616"/>
        <dbReference type="ChEBI" id="CHEBI:43474"/>
        <dbReference type="ChEBI" id="CHEBI:57822"/>
        <dbReference type="ChEBI" id="CHEBI:61386"/>
        <dbReference type="ChEBI" id="CHEBI:83905"/>
        <dbReference type="ChEBI" id="CHEBI:456216"/>
        <dbReference type="EC" id="6.3.2.10"/>
    </reaction>
</comment>
<dbReference type="NCBIfam" id="TIGR01143">
    <property type="entry name" value="murF"/>
    <property type="match status" value="1"/>
</dbReference>
<dbReference type="GO" id="GO:0008360">
    <property type="term" value="P:regulation of cell shape"/>
    <property type="evidence" value="ECO:0007669"/>
    <property type="project" value="UniProtKB-KW"/>
</dbReference>
<proteinExistence type="inferred from homology"/>
<dbReference type="GO" id="GO:0009252">
    <property type="term" value="P:peptidoglycan biosynthetic process"/>
    <property type="evidence" value="ECO:0007669"/>
    <property type="project" value="UniProtKB-UniRule"/>
</dbReference>
<evidence type="ECO:0000256" key="1">
    <source>
        <dbReference type="ARBA" id="ARBA00022490"/>
    </source>
</evidence>
<dbReference type="EMBL" id="JAFMYV010000022">
    <property type="protein sequence ID" value="MBO0940040.1"/>
    <property type="molecule type" value="Genomic_DNA"/>
</dbReference>
<evidence type="ECO:0000256" key="9">
    <source>
        <dbReference type="ARBA" id="ARBA00023316"/>
    </source>
</evidence>
<dbReference type="EC" id="6.3.2.10" evidence="10 11"/>
<accession>A0A939GMB9</accession>
<evidence type="ECO:0000256" key="3">
    <source>
        <dbReference type="ARBA" id="ARBA00022618"/>
    </source>
</evidence>
<dbReference type="SUPFAM" id="SSF63418">
    <property type="entry name" value="MurE/MurF N-terminal domain"/>
    <property type="match status" value="1"/>
</dbReference>
<keyword evidence="9 10" id="KW-0961">Cell wall biogenesis/degradation</keyword>
<dbReference type="InterPro" id="IPR036615">
    <property type="entry name" value="Mur_ligase_C_dom_sf"/>
</dbReference>
<comment type="caution">
    <text evidence="15">The sequence shown here is derived from an EMBL/GenBank/DDBJ whole genome shotgun (WGS) entry which is preliminary data.</text>
</comment>
<evidence type="ECO:0000259" key="12">
    <source>
        <dbReference type="Pfam" id="PF01225"/>
    </source>
</evidence>
<dbReference type="SUPFAM" id="SSF53244">
    <property type="entry name" value="MurD-like peptide ligases, peptide-binding domain"/>
    <property type="match status" value="1"/>
</dbReference>
<dbReference type="PANTHER" id="PTHR43024">
    <property type="entry name" value="UDP-N-ACETYLMURAMOYL-TRIPEPTIDE--D-ALANYL-D-ALANINE LIGASE"/>
    <property type="match status" value="1"/>
</dbReference>
<keyword evidence="2 10" id="KW-0436">Ligase</keyword>
<feature type="domain" description="Mur ligase N-terminal catalytic" evidence="12">
    <location>
        <begin position="13"/>
        <end position="89"/>
    </location>
</feature>
<dbReference type="InterPro" id="IPR000713">
    <property type="entry name" value="Mur_ligase_N"/>
</dbReference>
<dbReference type="RefSeq" id="WP_207367570.1">
    <property type="nucleotide sequence ID" value="NZ_JAFMYV010000022.1"/>
</dbReference>
<feature type="binding site" evidence="10">
    <location>
        <begin position="102"/>
        <end position="108"/>
    </location>
    <ligand>
        <name>ATP</name>
        <dbReference type="ChEBI" id="CHEBI:30616"/>
    </ligand>
</feature>
<dbReference type="Pfam" id="PF02875">
    <property type="entry name" value="Mur_ligase_C"/>
    <property type="match status" value="1"/>
</dbReference>
<dbReference type="SUPFAM" id="SSF53623">
    <property type="entry name" value="MurD-like peptide ligases, catalytic domain"/>
    <property type="match status" value="1"/>
</dbReference>
<protein>
    <recommendedName>
        <fullName evidence="10 11">UDP-N-acetylmuramoyl-tripeptide--D-alanyl-D-alanine ligase</fullName>
        <ecNumber evidence="10 11">6.3.2.10</ecNumber>
    </recommendedName>
    <alternativeName>
        <fullName evidence="10">D-alanyl-D-alanine-adding enzyme</fullName>
    </alternativeName>
</protein>
<dbReference type="GO" id="GO:0005737">
    <property type="term" value="C:cytoplasm"/>
    <property type="evidence" value="ECO:0007669"/>
    <property type="project" value="UniProtKB-SubCell"/>
</dbReference>
<organism evidence="15 16">
    <name type="scientific">Fibrella rubiginis</name>
    <dbReference type="NCBI Taxonomy" id="2817060"/>
    <lineage>
        <taxon>Bacteria</taxon>
        <taxon>Pseudomonadati</taxon>
        <taxon>Bacteroidota</taxon>
        <taxon>Cytophagia</taxon>
        <taxon>Cytophagales</taxon>
        <taxon>Spirosomataceae</taxon>
        <taxon>Fibrella</taxon>
    </lineage>
</organism>
<comment type="subcellular location">
    <subcellularLocation>
        <location evidence="10 11">Cytoplasm</location>
    </subcellularLocation>
</comment>
<dbReference type="InterPro" id="IPR013221">
    <property type="entry name" value="Mur_ligase_cen"/>
</dbReference>
<keyword evidence="7 10" id="KW-0573">Peptidoglycan synthesis</keyword>
<keyword evidence="8 10" id="KW-0131">Cell cycle</keyword>
<dbReference type="AlphaFoldDB" id="A0A939GMB9"/>
<evidence type="ECO:0000259" key="14">
    <source>
        <dbReference type="Pfam" id="PF08245"/>
    </source>
</evidence>
<keyword evidence="3 10" id="KW-0132">Cell division</keyword>
<evidence type="ECO:0000259" key="13">
    <source>
        <dbReference type="Pfam" id="PF02875"/>
    </source>
</evidence>
<comment type="pathway">
    <text evidence="10 11">Cell wall biogenesis; peptidoglycan biosynthesis.</text>
</comment>
<dbReference type="GO" id="GO:0005524">
    <property type="term" value="F:ATP binding"/>
    <property type="evidence" value="ECO:0007669"/>
    <property type="project" value="UniProtKB-UniRule"/>
</dbReference>
<feature type="domain" description="Mur ligase C-terminal" evidence="13">
    <location>
        <begin position="309"/>
        <end position="426"/>
    </location>
</feature>
<dbReference type="GO" id="GO:0047480">
    <property type="term" value="F:UDP-N-acetylmuramoyl-tripeptide-D-alanyl-D-alanine ligase activity"/>
    <property type="evidence" value="ECO:0007669"/>
    <property type="project" value="UniProtKB-UniRule"/>
</dbReference>
<evidence type="ECO:0000256" key="10">
    <source>
        <dbReference type="HAMAP-Rule" id="MF_02019"/>
    </source>
</evidence>
<comment type="similarity">
    <text evidence="10">Belongs to the MurCDEF family. MurF subfamily.</text>
</comment>
<evidence type="ECO:0000256" key="6">
    <source>
        <dbReference type="ARBA" id="ARBA00022960"/>
    </source>
</evidence>
<keyword evidence="1 10" id="KW-0963">Cytoplasm</keyword>
<gene>
    <name evidence="10" type="primary">murF</name>
    <name evidence="15" type="ORF">J2I47_26075</name>
</gene>
<dbReference type="GO" id="GO:0051301">
    <property type="term" value="P:cell division"/>
    <property type="evidence" value="ECO:0007669"/>
    <property type="project" value="UniProtKB-KW"/>
</dbReference>
<dbReference type="Gene3D" id="3.40.1190.10">
    <property type="entry name" value="Mur-like, catalytic domain"/>
    <property type="match status" value="1"/>
</dbReference>
<evidence type="ECO:0000256" key="2">
    <source>
        <dbReference type="ARBA" id="ARBA00022598"/>
    </source>
</evidence>
<dbReference type="HAMAP" id="MF_02019">
    <property type="entry name" value="MurF"/>
    <property type="match status" value="1"/>
</dbReference>
<keyword evidence="16" id="KW-1185">Reference proteome</keyword>
<dbReference type="InterPro" id="IPR035911">
    <property type="entry name" value="MurE/MurF_N"/>
</dbReference>
<keyword evidence="5 10" id="KW-0067">ATP-binding</keyword>
<dbReference type="Proteomes" id="UP000664034">
    <property type="component" value="Unassembled WGS sequence"/>
</dbReference>
<dbReference type="Gene3D" id="3.90.190.20">
    <property type="entry name" value="Mur ligase, C-terminal domain"/>
    <property type="match status" value="1"/>
</dbReference>
<dbReference type="InterPro" id="IPR005863">
    <property type="entry name" value="UDP-N-AcMur_synth"/>
</dbReference>
<dbReference type="PANTHER" id="PTHR43024:SF1">
    <property type="entry name" value="UDP-N-ACETYLMURAMOYL-TRIPEPTIDE--D-ALANYL-D-ALANINE LIGASE"/>
    <property type="match status" value="1"/>
</dbReference>
<evidence type="ECO:0000256" key="11">
    <source>
        <dbReference type="RuleBase" id="RU004136"/>
    </source>
</evidence>
<dbReference type="InterPro" id="IPR004101">
    <property type="entry name" value="Mur_ligase_C"/>
</dbReference>